<sequence length="883" mass="95884">MNNSLNKRKNRGANVINSTSNHGGGHNMINKPSRGKTSPQEKSISQPEGVYFNGRLMHATTSLIGSIVQIMVKSGNTYEGVLKTFSPEFEIVADMVVETDPKAVNSGQNIGCLLDSLRNKREVQNTMIFKLQDVIMLNLVNVDLDYASRGHFTDTEISRYDGQTPKSKDLVPWEGPPEKDGFCLDEDSKNAQNGWDAVDMFKLNEEKYQVSSTYDSSLQGYTVPLEIKDTDEYKQKQAEAEKIAQDIENDSVYKERIAKEDGDEEERFSAVSRPTNESPHSGPHSTRPSGRRKSQNSSSNSIGSGGRGKGPQNSSPLLPSPTSLHSKFQQQYHHQHQQNYSNKSPSTASPPSMPQKSVPKDDGGNKPPPNSTSSGSHGYNRNDDEYNSNQMQSQLPSAPLPQRNHSDNRRSNISKKREEVSNDFKKFSTDFKLATEVKELSVKDNCPKDVMKSDHVPSDKSDASKEKENKLVANAEVDKQAPSPHDAEPESDAEKVAKKSTLNPNAKEFNPSAKSFAPRVPAFTGPATPTIITTGAMINAHQQQAHQAHQTRMQSPVVAFQPQFVTPVQFAMAPNQYMLTPNMTVAPAFQPNNNTQNIRYRNKGPQQYQNQNNRHDYSQAQAQVAAATGHPVLATAPIPAPTQIPVPYNTQSQVPTSGQPQAVAYSTVYPVRMNTVSPQMMGVVPHMSYAADPNLHHFYMNMSQVQIPPHMVAQAVAAQHSGGGQHSAPSTPQSGPPSTPLHAAPPTPSPVHHQGGGVPNQPPTPTPGLMYGGIPSHGGQTPVSVSSHSNNCTPHYVNQQMVPLILPAGQGMPHAQHPGTGHTGHVHPSLSHTNAAANHHGVSSSQAPLLSTMTIPVIPTSATIVGTPGAIQQHFAQNSQSRI</sequence>
<dbReference type="Pfam" id="PF07145">
    <property type="entry name" value="PAM2"/>
    <property type="match status" value="1"/>
</dbReference>
<accession>A0A443R8K5</accession>
<feature type="region of interest" description="Disordered" evidence="2">
    <location>
        <begin position="1"/>
        <end position="45"/>
    </location>
</feature>
<evidence type="ECO:0000256" key="2">
    <source>
        <dbReference type="SAM" id="MobiDB-lite"/>
    </source>
</evidence>
<feature type="compositionally biased region" description="Polar residues" evidence="2">
    <location>
        <begin position="272"/>
        <end position="287"/>
    </location>
</feature>
<dbReference type="GO" id="GO:0010494">
    <property type="term" value="C:cytoplasmic stress granule"/>
    <property type="evidence" value="ECO:0007669"/>
    <property type="project" value="TreeGrafter"/>
</dbReference>
<feature type="region of interest" description="Disordered" evidence="2">
    <location>
        <begin position="716"/>
        <end position="794"/>
    </location>
</feature>
<dbReference type="Proteomes" id="UP000285301">
    <property type="component" value="Unassembled WGS sequence"/>
</dbReference>
<dbReference type="EMBL" id="NCKU01001633">
    <property type="protein sequence ID" value="RWS11611.1"/>
    <property type="molecule type" value="Genomic_DNA"/>
</dbReference>
<feature type="compositionally biased region" description="Basic and acidic residues" evidence="2">
    <location>
        <begin position="485"/>
        <end position="497"/>
    </location>
</feature>
<dbReference type="InterPro" id="IPR025852">
    <property type="entry name" value="SM_dom_ATX"/>
</dbReference>
<evidence type="ECO:0000259" key="3">
    <source>
        <dbReference type="PROSITE" id="PS52002"/>
    </source>
</evidence>
<dbReference type="Pfam" id="PF14438">
    <property type="entry name" value="SM-ATX"/>
    <property type="match status" value="1"/>
</dbReference>
<proteinExistence type="inferred from homology"/>
<dbReference type="PANTHER" id="PTHR12854:SF7">
    <property type="entry name" value="ATAXIN-2 HOMOLOG"/>
    <property type="match status" value="1"/>
</dbReference>
<feature type="compositionally biased region" description="Polar residues" evidence="2">
    <location>
        <begin position="35"/>
        <end position="45"/>
    </location>
</feature>
<feature type="compositionally biased region" description="Polar residues" evidence="2">
    <location>
        <begin position="339"/>
        <end position="350"/>
    </location>
</feature>
<feature type="domain" description="Sm" evidence="3">
    <location>
        <begin position="55"/>
        <end position="143"/>
    </location>
</feature>
<feature type="compositionally biased region" description="Low complexity" evidence="2">
    <location>
        <begin position="310"/>
        <end position="332"/>
    </location>
</feature>
<feature type="compositionally biased region" description="Pro residues" evidence="2">
    <location>
        <begin position="734"/>
        <end position="749"/>
    </location>
</feature>
<evidence type="ECO:0000256" key="1">
    <source>
        <dbReference type="ARBA" id="ARBA00007503"/>
    </source>
</evidence>
<feature type="compositionally biased region" description="Polar residues" evidence="2">
    <location>
        <begin position="387"/>
        <end position="396"/>
    </location>
</feature>
<dbReference type="GO" id="GO:0003729">
    <property type="term" value="F:mRNA binding"/>
    <property type="evidence" value="ECO:0007669"/>
    <property type="project" value="TreeGrafter"/>
</dbReference>
<dbReference type="AlphaFoldDB" id="A0A443R8K5"/>
<dbReference type="PROSITE" id="PS52002">
    <property type="entry name" value="SM"/>
    <property type="match status" value="1"/>
</dbReference>
<protein>
    <submittedName>
        <fullName evidence="4">Ataxin-2-like protein</fullName>
    </submittedName>
</protein>
<reference evidence="4 5" key="1">
    <citation type="journal article" date="2018" name="Gigascience">
        <title>Genomes of trombidid mites reveal novel predicted allergens and laterally-transferred genes associated with secondary metabolism.</title>
        <authorList>
            <person name="Dong X."/>
            <person name="Chaisiri K."/>
            <person name="Xia D."/>
            <person name="Armstrong S.D."/>
            <person name="Fang Y."/>
            <person name="Donnelly M.J."/>
            <person name="Kadowaki T."/>
            <person name="McGarry J.W."/>
            <person name="Darby A.C."/>
            <person name="Makepeace B.L."/>
        </authorList>
    </citation>
    <scope>NUCLEOTIDE SEQUENCE [LARGE SCALE GENOMIC DNA]</scope>
    <source>
        <strain evidence="4">UoL-WK</strain>
    </source>
</reference>
<feature type="compositionally biased region" description="Polar residues" evidence="2">
    <location>
        <begin position="778"/>
        <end position="794"/>
    </location>
</feature>
<dbReference type="GO" id="GO:0034063">
    <property type="term" value="P:stress granule assembly"/>
    <property type="evidence" value="ECO:0007669"/>
    <property type="project" value="TreeGrafter"/>
</dbReference>
<dbReference type="SMART" id="SM01272">
    <property type="entry name" value="LsmAD"/>
    <property type="match status" value="1"/>
</dbReference>
<dbReference type="OrthoDB" id="2275718at2759"/>
<keyword evidence="5" id="KW-1185">Reference proteome</keyword>
<feature type="region of interest" description="Disordered" evidence="2">
    <location>
        <begin position="258"/>
        <end position="521"/>
    </location>
</feature>
<dbReference type="STRING" id="1965070.A0A443R8K5"/>
<dbReference type="Pfam" id="PF06741">
    <property type="entry name" value="LsmAD"/>
    <property type="match status" value="1"/>
</dbReference>
<organism evidence="4 5">
    <name type="scientific">Dinothrombium tinctorium</name>
    <dbReference type="NCBI Taxonomy" id="1965070"/>
    <lineage>
        <taxon>Eukaryota</taxon>
        <taxon>Metazoa</taxon>
        <taxon>Ecdysozoa</taxon>
        <taxon>Arthropoda</taxon>
        <taxon>Chelicerata</taxon>
        <taxon>Arachnida</taxon>
        <taxon>Acari</taxon>
        <taxon>Acariformes</taxon>
        <taxon>Trombidiformes</taxon>
        <taxon>Prostigmata</taxon>
        <taxon>Anystina</taxon>
        <taxon>Parasitengona</taxon>
        <taxon>Trombidioidea</taxon>
        <taxon>Trombidiidae</taxon>
        <taxon>Dinothrombium</taxon>
    </lineage>
</organism>
<dbReference type="InterPro" id="IPR047575">
    <property type="entry name" value="Sm"/>
</dbReference>
<comment type="caution">
    <text evidence="4">The sequence shown here is derived from an EMBL/GenBank/DDBJ whole genome shotgun (WGS) entry which is preliminary data.</text>
</comment>
<dbReference type="InterPro" id="IPR009604">
    <property type="entry name" value="LsmAD_domain"/>
</dbReference>
<dbReference type="InterPro" id="IPR045117">
    <property type="entry name" value="ATXN2-like"/>
</dbReference>
<evidence type="ECO:0000313" key="4">
    <source>
        <dbReference type="EMBL" id="RWS11611.1"/>
    </source>
</evidence>
<name>A0A443R8K5_9ACAR</name>
<feature type="compositionally biased region" description="Basic and acidic residues" evidence="2">
    <location>
        <begin position="404"/>
        <end position="470"/>
    </location>
</feature>
<dbReference type="PANTHER" id="PTHR12854">
    <property type="entry name" value="ATAXIN 2-RELATED"/>
    <property type="match status" value="1"/>
</dbReference>
<gene>
    <name evidence="4" type="ORF">B4U79_02401</name>
</gene>
<evidence type="ECO:0000313" key="5">
    <source>
        <dbReference type="Proteomes" id="UP000285301"/>
    </source>
</evidence>
<dbReference type="InterPro" id="IPR009818">
    <property type="entry name" value="PAM2_motif"/>
</dbReference>
<feature type="compositionally biased region" description="Basic residues" evidence="2">
    <location>
        <begin position="1"/>
        <end position="11"/>
    </location>
</feature>
<comment type="similarity">
    <text evidence="1">Belongs to the ataxin-2 family.</text>
</comment>